<dbReference type="Proteomes" id="UP001431186">
    <property type="component" value="Chromosome"/>
</dbReference>
<dbReference type="AlphaFoldDB" id="A0AAU9C283"/>
<dbReference type="SUPFAM" id="SSF100950">
    <property type="entry name" value="NagB/RpiA/CoA transferase-like"/>
    <property type="match status" value="1"/>
</dbReference>
<proteinExistence type="predicted"/>
<feature type="domain" description="HTH deoR-type" evidence="3">
    <location>
        <begin position="3"/>
        <end position="58"/>
    </location>
</feature>
<dbReference type="InterPro" id="IPR011991">
    <property type="entry name" value="ArsR-like_HTH"/>
</dbReference>
<dbReference type="Pfam" id="PF08220">
    <property type="entry name" value="HTH_DeoR"/>
    <property type="match status" value="1"/>
</dbReference>
<dbReference type="Pfam" id="PF00455">
    <property type="entry name" value="DeoRC"/>
    <property type="match status" value="1"/>
</dbReference>
<evidence type="ECO:0000313" key="5">
    <source>
        <dbReference type="Proteomes" id="UP001431186"/>
    </source>
</evidence>
<dbReference type="KEGG" id="lcal:ATTO_00900"/>
<reference evidence="4" key="1">
    <citation type="submission" date="2021-11" db="EMBL/GenBank/DDBJ databases">
        <title>Complete genome sequence of Atopobiaceae bacterium TOC12.</title>
        <authorList>
            <person name="Morinaga K."/>
            <person name="Kusada H."/>
            <person name="Tamaki H."/>
        </authorList>
    </citation>
    <scope>NUCLEOTIDE SEQUENCE</scope>
    <source>
        <strain evidence="4">TOC12</strain>
    </source>
</reference>
<dbReference type="InterPro" id="IPR036390">
    <property type="entry name" value="WH_DNA-bd_sf"/>
</dbReference>
<dbReference type="PRINTS" id="PR00037">
    <property type="entry name" value="HTHLACR"/>
</dbReference>
<evidence type="ECO:0000259" key="3">
    <source>
        <dbReference type="PROSITE" id="PS51000"/>
    </source>
</evidence>
<dbReference type="Gene3D" id="1.10.10.10">
    <property type="entry name" value="Winged helix-like DNA-binding domain superfamily/Winged helix DNA-binding domain"/>
    <property type="match status" value="1"/>
</dbReference>
<dbReference type="CDD" id="cd00090">
    <property type="entry name" value="HTH_ARSR"/>
    <property type="match status" value="1"/>
</dbReference>
<keyword evidence="1" id="KW-0805">Transcription regulation</keyword>
<dbReference type="RefSeq" id="WP_265591808.1">
    <property type="nucleotide sequence ID" value="NZ_AP025285.1"/>
</dbReference>
<dbReference type="SUPFAM" id="SSF46785">
    <property type="entry name" value="Winged helix' DNA-binding domain"/>
    <property type="match status" value="1"/>
</dbReference>
<dbReference type="SMART" id="SM01134">
    <property type="entry name" value="DeoRC"/>
    <property type="match status" value="1"/>
</dbReference>
<keyword evidence="5" id="KW-1185">Reference proteome</keyword>
<gene>
    <name evidence="4" type="primary">fruR_1</name>
    <name evidence="4" type="ORF">ATTO_00900</name>
</gene>
<dbReference type="InterPro" id="IPR001034">
    <property type="entry name" value="DeoR_HTH"/>
</dbReference>
<dbReference type="GO" id="GO:0003700">
    <property type="term" value="F:DNA-binding transcription factor activity"/>
    <property type="evidence" value="ECO:0007669"/>
    <property type="project" value="InterPro"/>
</dbReference>
<accession>A0AAU9C283</accession>
<dbReference type="InterPro" id="IPR036388">
    <property type="entry name" value="WH-like_DNA-bd_sf"/>
</dbReference>
<dbReference type="PANTHER" id="PTHR30363:SF44">
    <property type="entry name" value="AGA OPERON TRANSCRIPTIONAL REPRESSOR-RELATED"/>
    <property type="match status" value="1"/>
</dbReference>
<evidence type="ECO:0000256" key="1">
    <source>
        <dbReference type="ARBA" id="ARBA00023015"/>
    </source>
</evidence>
<dbReference type="InterPro" id="IPR050313">
    <property type="entry name" value="Carb_Metab_HTH_regulators"/>
</dbReference>
<dbReference type="EMBL" id="AP025285">
    <property type="protein sequence ID" value="BDC90218.1"/>
    <property type="molecule type" value="Genomic_DNA"/>
</dbReference>
<dbReference type="InterPro" id="IPR037171">
    <property type="entry name" value="NagB/RpiA_transferase-like"/>
</dbReference>
<dbReference type="PANTHER" id="PTHR30363">
    <property type="entry name" value="HTH-TYPE TRANSCRIPTIONAL REGULATOR SRLR-RELATED"/>
    <property type="match status" value="1"/>
</dbReference>
<protein>
    <submittedName>
        <fullName evidence="4">DeoR family transcriptional regulator</fullName>
    </submittedName>
</protein>
<evidence type="ECO:0000256" key="2">
    <source>
        <dbReference type="ARBA" id="ARBA00023163"/>
    </source>
</evidence>
<organism evidence="4 5">
    <name type="scientific">Leptogranulimonas caecicola</name>
    <dbReference type="NCBI Taxonomy" id="2894156"/>
    <lineage>
        <taxon>Bacteria</taxon>
        <taxon>Bacillati</taxon>
        <taxon>Actinomycetota</taxon>
        <taxon>Coriobacteriia</taxon>
        <taxon>Coriobacteriales</taxon>
        <taxon>Kribbibacteriaceae</taxon>
        <taxon>Leptogranulimonas</taxon>
    </lineage>
</organism>
<evidence type="ECO:0000313" key="4">
    <source>
        <dbReference type="EMBL" id="BDC90218.1"/>
    </source>
</evidence>
<sequence length="274" mass="29623">MFPNERREGILAYLETQGRVTVEELAELFDISVDSIRKDLKALSKQGLLKRVYGGAIRIDREAEAPTPSDIAAAASAARIIPEPTATIGTSADPAKEESRRQVASRAYMEINDGDAIFLDVSETSRHIAEMLAAGDKRCIVTTNMIDVPAILAKNPLVTALVTGGYLSPDMRGFTGPTTISLLEPLLFEKAFISCAGISLPKRSVTCDTMESGQVKQRAIENATYKFLLAEHSKFDFHAGYRFASLTDFTAVITDTTDVSLLGDIAAMGVPALF</sequence>
<name>A0AAU9C283_9ACTN</name>
<dbReference type="PROSITE" id="PS51000">
    <property type="entry name" value="HTH_DEOR_2"/>
    <property type="match status" value="1"/>
</dbReference>
<dbReference type="InterPro" id="IPR014036">
    <property type="entry name" value="DeoR-like_C"/>
</dbReference>
<dbReference type="SMART" id="SM00420">
    <property type="entry name" value="HTH_DEOR"/>
    <property type="match status" value="1"/>
</dbReference>
<keyword evidence="2" id="KW-0804">Transcription</keyword>